<feature type="region of interest" description="Disordered" evidence="1">
    <location>
        <begin position="289"/>
        <end position="338"/>
    </location>
</feature>
<evidence type="ECO:0000256" key="1">
    <source>
        <dbReference type="SAM" id="MobiDB-lite"/>
    </source>
</evidence>
<comment type="caution">
    <text evidence="3">The sequence shown here is derived from an EMBL/GenBank/DDBJ whole genome shotgun (WGS) entry which is preliminary data.</text>
</comment>
<evidence type="ECO:0000256" key="2">
    <source>
        <dbReference type="SAM" id="Phobius"/>
    </source>
</evidence>
<keyword evidence="2" id="KW-0812">Transmembrane</keyword>
<gene>
    <name evidence="3" type="ORF">AB1Y20_022524</name>
</gene>
<organism evidence="3 4">
    <name type="scientific">Prymnesium parvum</name>
    <name type="common">Toxic golden alga</name>
    <dbReference type="NCBI Taxonomy" id="97485"/>
    <lineage>
        <taxon>Eukaryota</taxon>
        <taxon>Haptista</taxon>
        <taxon>Haptophyta</taxon>
        <taxon>Prymnesiophyceae</taxon>
        <taxon>Prymnesiales</taxon>
        <taxon>Prymnesiaceae</taxon>
        <taxon>Prymnesium</taxon>
    </lineage>
</organism>
<dbReference type="InterPro" id="IPR046733">
    <property type="entry name" value="DUF6625"/>
</dbReference>
<keyword evidence="2" id="KW-0472">Membrane</keyword>
<feature type="compositionally biased region" description="Basic and acidic residues" evidence="1">
    <location>
        <begin position="12"/>
        <end position="44"/>
    </location>
</feature>
<accession>A0AB34JJT6</accession>
<reference evidence="3 4" key="1">
    <citation type="journal article" date="2024" name="Science">
        <title>Giant polyketide synthase enzymes in the biosynthesis of giant marine polyether toxins.</title>
        <authorList>
            <person name="Fallon T.R."/>
            <person name="Shende V.V."/>
            <person name="Wierzbicki I.H."/>
            <person name="Pendleton A.L."/>
            <person name="Watervoot N.F."/>
            <person name="Auber R.P."/>
            <person name="Gonzalez D.J."/>
            <person name="Wisecaver J.H."/>
            <person name="Moore B.S."/>
        </authorList>
    </citation>
    <scope>NUCLEOTIDE SEQUENCE [LARGE SCALE GENOMIC DNA]</scope>
    <source>
        <strain evidence="3 4">12B1</strain>
    </source>
</reference>
<feature type="region of interest" description="Disordered" evidence="1">
    <location>
        <begin position="1"/>
        <end position="54"/>
    </location>
</feature>
<dbReference type="AlphaFoldDB" id="A0AB34JJT6"/>
<protein>
    <submittedName>
        <fullName evidence="3">Uncharacterized protein</fullName>
    </submittedName>
</protein>
<feature type="region of interest" description="Disordered" evidence="1">
    <location>
        <begin position="226"/>
        <end position="275"/>
    </location>
</feature>
<proteinExistence type="predicted"/>
<dbReference type="Proteomes" id="UP001515480">
    <property type="component" value="Unassembled WGS sequence"/>
</dbReference>
<name>A0AB34JJT6_PRYPA</name>
<evidence type="ECO:0000313" key="4">
    <source>
        <dbReference type="Proteomes" id="UP001515480"/>
    </source>
</evidence>
<sequence>MSTTRARTTPSESDRDERERKPRRDTSRDPRLDGREGTRHDARASRKGKGVSNSTGRYGQRVVLAILFLCGPIGTVVSFWLLPQGPDGTETAARHEAMRGSASPASASSVARVRMVHLSLASTDRRARFVLDENTVWDTFLAGCRERLQVKHIHKVTDSFGEAIFAVEDLVHDDHLVIHADAQSAAHARAHTHTHGPSLPDADDIGPSLPLPLSTFSSASVVGNSRSIQSIGQDNREEVEPEPRATDERIVDGVNASSSVKEPGGTGEAAKPTRPTASQLLQKLSSLQQEVRADEAAEPAAREAEVAADGEEARVSDGSETLHEETDPLYDHENPSRPCGKRHPTFRLAMLIPWVNELPPWLTYFITTAKRSAFLIDWLIFHEMLTPPGHLPDNVRFIDLGAGGLSQLFGLKMGEELGMPVRNASLLIRSMRFMLEKWPRLVAEYKPAFGSIFEQYITDYSHWGYCDLDMVIGNIPLFLEHRELLMQDIVSYSFGDMDAFYLRGQWTIHRNKHSISTIWKGCPHLGDDLQKELLMKVAWVRRMESRGIKNYPKRFQSAEGCYSHRATLSAGIRIKVAHKQFVGLSVPSDDQIYAVNGAVWQCPKSANVDVGELLKYSTQPCSADLPGVQEPLGEMLPLQVTPDGGCGKWMPVEYRMCALNLPEPPERERDTIGFNTFLKEGKFYAQRFRSTLPILDNGCRQGAFFHMQEWKKIWGYGTHGVDPLELVFTQNKPPTFTVNTEGISLLA</sequence>
<evidence type="ECO:0000313" key="3">
    <source>
        <dbReference type="EMBL" id="KAL1520966.1"/>
    </source>
</evidence>
<feature type="compositionally biased region" description="Basic and acidic residues" evidence="1">
    <location>
        <begin position="291"/>
        <end position="335"/>
    </location>
</feature>
<feature type="region of interest" description="Disordered" evidence="1">
    <location>
        <begin position="187"/>
        <end position="207"/>
    </location>
</feature>
<keyword evidence="2" id="KW-1133">Transmembrane helix</keyword>
<keyword evidence="4" id="KW-1185">Reference proteome</keyword>
<feature type="transmembrane region" description="Helical" evidence="2">
    <location>
        <begin position="62"/>
        <end position="82"/>
    </location>
</feature>
<dbReference type="EMBL" id="JBGBPQ010000008">
    <property type="protein sequence ID" value="KAL1520966.1"/>
    <property type="molecule type" value="Genomic_DNA"/>
</dbReference>
<dbReference type="Pfam" id="PF20330">
    <property type="entry name" value="DUF6625"/>
    <property type="match status" value="1"/>
</dbReference>
<feature type="compositionally biased region" description="Basic and acidic residues" evidence="1">
    <location>
        <begin position="234"/>
        <end position="251"/>
    </location>
</feature>